<feature type="compositionally biased region" description="Polar residues" evidence="1">
    <location>
        <begin position="570"/>
        <end position="581"/>
    </location>
</feature>
<proteinExistence type="predicted"/>
<dbReference type="CDD" id="cd12087">
    <property type="entry name" value="TM_EGFR-like"/>
    <property type="match status" value="1"/>
</dbReference>
<feature type="compositionally biased region" description="Polar residues" evidence="1">
    <location>
        <begin position="145"/>
        <end position="157"/>
    </location>
</feature>
<reference evidence="3" key="2">
    <citation type="submission" date="2023-06" db="EMBL/GenBank/DDBJ databases">
        <authorList>
            <consortium name="Lawrence Berkeley National Laboratory"/>
            <person name="Mondo S.J."/>
            <person name="Hensen N."/>
            <person name="Bonometti L."/>
            <person name="Westerberg I."/>
            <person name="Brannstrom I.O."/>
            <person name="Guillou S."/>
            <person name="Cros-Aarteil S."/>
            <person name="Calhoun S."/>
            <person name="Haridas S."/>
            <person name="Kuo A."/>
            <person name="Pangilinan J."/>
            <person name="Riley R."/>
            <person name="Labutti K."/>
            <person name="Andreopoulos B."/>
            <person name="Lipzen A."/>
            <person name="Chen C."/>
            <person name="Yanf M."/>
            <person name="Daum C."/>
            <person name="Ng V."/>
            <person name="Clum A."/>
            <person name="Steindorff A."/>
            <person name="Ohm R."/>
            <person name="Martin F."/>
            <person name="Silar P."/>
            <person name="Natvig D."/>
            <person name="Lalanne C."/>
            <person name="Gautier V."/>
            <person name="Ament-Velasquez S.L."/>
            <person name="Kruys A."/>
            <person name="Hutchinson M.I."/>
            <person name="Powell A.J."/>
            <person name="Barry K."/>
            <person name="Miller A.N."/>
            <person name="Grigoriev I.V."/>
            <person name="Debuchy R."/>
            <person name="Gladieux P."/>
            <person name="Thoren M.H."/>
            <person name="Johannesson H."/>
        </authorList>
    </citation>
    <scope>NUCLEOTIDE SEQUENCE</scope>
    <source>
        <strain evidence="3">PSN324</strain>
    </source>
</reference>
<feature type="region of interest" description="Disordered" evidence="1">
    <location>
        <begin position="87"/>
        <end position="106"/>
    </location>
</feature>
<dbReference type="EMBL" id="MU864967">
    <property type="protein sequence ID" value="KAK4462780.1"/>
    <property type="molecule type" value="Genomic_DNA"/>
</dbReference>
<sequence>MLSASSKPCRFKSARAEPTSPILAAPGQDHRARSWRVGDMSTAHEKDEDDILASNIVPDLDRYHESPSRETRKVHPLRSTTILTEFITITTTPKPPPTSSRQLSRPTAELNALDVDDTVSADPFDSEPFDDHPVRVVSESDASPALTNSDSLPTATSPYAVPSTPPPTDESAGPTRGQGDRSRGQGLGVLLTGDCASAEFTLVDGGPTMSFVPFVGCNNNKPRCCPFTPRTTTHIEPTRAGVTSMPSITEARDAQYVYPQAKDAKDATLDSCASDYYSISGSCCPNGYIPWTIALGGETPCVSPMTVGITAPSIPEPTHPAATTKPTVVATGLVFAMQYAVQEEPGHPLSAGVIAGIVIGSICCLLAIVGLAFFVRRRHQHTHQLFNLKKELGSNFYGHSAGISEVPTLRRDLHFHSDTRDPSSDWARTTLRDSGALAKDQHGIAAGDRDDGSSPAELYADNSPVGHYSPDSAVFPARRPVGSPPKPRKGQQSPRTPINHSGVFELPSVASSPGIAIMGGSASELQLAKPQRLSRGYAKIVYQGRGSTASVPSDIGDREGGGGTAGNSGARPTTASSSKASGSRPATGRMPSTPVLD</sequence>
<feature type="compositionally biased region" description="Polar residues" evidence="1">
    <location>
        <begin position="490"/>
        <end position="499"/>
    </location>
</feature>
<protein>
    <submittedName>
        <fullName evidence="3">Uncharacterized protein</fullName>
    </submittedName>
</protein>
<organism evidence="3 4">
    <name type="scientific">Cladorrhinum samala</name>
    <dbReference type="NCBI Taxonomy" id="585594"/>
    <lineage>
        <taxon>Eukaryota</taxon>
        <taxon>Fungi</taxon>
        <taxon>Dikarya</taxon>
        <taxon>Ascomycota</taxon>
        <taxon>Pezizomycotina</taxon>
        <taxon>Sordariomycetes</taxon>
        <taxon>Sordariomycetidae</taxon>
        <taxon>Sordariales</taxon>
        <taxon>Podosporaceae</taxon>
        <taxon>Cladorrhinum</taxon>
    </lineage>
</organism>
<accession>A0AAV9HRZ5</accession>
<keyword evidence="2" id="KW-1133">Transmembrane helix</keyword>
<comment type="caution">
    <text evidence="3">The sequence shown here is derived from an EMBL/GenBank/DDBJ whole genome shotgun (WGS) entry which is preliminary data.</text>
</comment>
<evidence type="ECO:0000313" key="3">
    <source>
        <dbReference type="EMBL" id="KAK4462780.1"/>
    </source>
</evidence>
<reference evidence="3" key="1">
    <citation type="journal article" date="2023" name="Mol. Phylogenet. Evol.">
        <title>Genome-scale phylogeny and comparative genomics of the fungal order Sordariales.</title>
        <authorList>
            <person name="Hensen N."/>
            <person name="Bonometti L."/>
            <person name="Westerberg I."/>
            <person name="Brannstrom I.O."/>
            <person name="Guillou S."/>
            <person name="Cros-Aarteil S."/>
            <person name="Calhoun S."/>
            <person name="Haridas S."/>
            <person name="Kuo A."/>
            <person name="Mondo S."/>
            <person name="Pangilinan J."/>
            <person name="Riley R."/>
            <person name="LaButti K."/>
            <person name="Andreopoulos B."/>
            <person name="Lipzen A."/>
            <person name="Chen C."/>
            <person name="Yan M."/>
            <person name="Daum C."/>
            <person name="Ng V."/>
            <person name="Clum A."/>
            <person name="Steindorff A."/>
            <person name="Ohm R.A."/>
            <person name="Martin F."/>
            <person name="Silar P."/>
            <person name="Natvig D.O."/>
            <person name="Lalanne C."/>
            <person name="Gautier V."/>
            <person name="Ament-Velasquez S.L."/>
            <person name="Kruys A."/>
            <person name="Hutchinson M.I."/>
            <person name="Powell A.J."/>
            <person name="Barry K."/>
            <person name="Miller A.N."/>
            <person name="Grigoriev I.V."/>
            <person name="Debuchy R."/>
            <person name="Gladieux P."/>
            <person name="Hiltunen Thoren M."/>
            <person name="Johannesson H."/>
        </authorList>
    </citation>
    <scope>NUCLEOTIDE SEQUENCE</scope>
    <source>
        <strain evidence="3">PSN324</strain>
    </source>
</reference>
<feature type="transmembrane region" description="Helical" evidence="2">
    <location>
        <begin position="349"/>
        <end position="375"/>
    </location>
</feature>
<dbReference type="AlphaFoldDB" id="A0AAV9HRZ5"/>
<keyword evidence="4" id="KW-1185">Reference proteome</keyword>
<keyword evidence="2" id="KW-0472">Membrane</keyword>
<keyword evidence="2" id="KW-0812">Transmembrane</keyword>
<dbReference type="Proteomes" id="UP001321749">
    <property type="component" value="Unassembled WGS sequence"/>
</dbReference>
<feature type="region of interest" description="Disordered" evidence="1">
    <location>
        <begin position="1"/>
        <end position="33"/>
    </location>
</feature>
<evidence type="ECO:0000256" key="2">
    <source>
        <dbReference type="SAM" id="Phobius"/>
    </source>
</evidence>
<feature type="compositionally biased region" description="Basic and acidic residues" evidence="1">
    <location>
        <begin position="439"/>
        <end position="452"/>
    </location>
</feature>
<feature type="region of interest" description="Disordered" evidence="1">
    <location>
        <begin position="139"/>
        <end position="186"/>
    </location>
</feature>
<evidence type="ECO:0000256" key="1">
    <source>
        <dbReference type="SAM" id="MobiDB-lite"/>
    </source>
</evidence>
<feature type="region of interest" description="Disordered" evidence="1">
    <location>
        <begin position="545"/>
        <end position="597"/>
    </location>
</feature>
<name>A0AAV9HRZ5_9PEZI</name>
<evidence type="ECO:0000313" key="4">
    <source>
        <dbReference type="Proteomes" id="UP001321749"/>
    </source>
</evidence>
<feature type="region of interest" description="Disordered" evidence="1">
    <location>
        <begin position="437"/>
        <end position="505"/>
    </location>
</feature>
<gene>
    <name evidence="3" type="ORF">QBC42DRAFT_251151</name>
</gene>